<dbReference type="InterPro" id="IPR003439">
    <property type="entry name" value="ABC_transporter-like_ATP-bd"/>
</dbReference>
<dbReference type="InterPro" id="IPR003593">
    <property type="entry name" value="AAA+_ATPase"/>
</dbReference>
<dbReference type="GO" id="GO:0016887">
    <property type="term" value="F:ATP hydrolysis activity"/>
    <property type="evidence" value="ECO:0007669"/>
    <property type="project" value="InterPro"/>
</dbReference>
<dbReference type="Gene3D" id="3.40.50.300">
    <property type="entry name" value="P-loop containing nucleotide triphosphate hydrolases"/>
    <property type="match status" value="1"/>
</dbReference>
<dbReference type="PANTHER" id="PTHR42939">
    <property type="entry name" value="ABC TRANSPORTER ATP-BINDING PROTEIN ALBC-RELATED"/>
    <property type="match status" value="1"/>
</dbReference>
<keyword evidence="6" id="KW-1185">Reference proteome</keyword>
<dbReference type="Proteomes" id="UP000067683">
    <property type="component" value="Chromosome"/>
</dbReference>
<accession>A0A0U2XDK6</accession>
<evidence type="ECO:0000256" key="2">
    <source>
        <dbReference type="ARBA" id="ARBA00022741"/>
    </source>
</evidence>
<name>A0A0U2XDK6_9BACL</name>
<dbReference type="SUPFAM" id="SSF52540">
    <property type="entry name" value="P-loop containing nucleoside triphosphate hydrolases"/>
    <property type="match status" value="1"/>
</dbReference>
<dbReference type="PROSITE" id="PS50893">
    <property type="entry name" value="ABC_TRANSPORTER_2"/>
    <property type="match status" value="1"/>
</dbReference>
<dbReference type="InterPro" id="IPR017871">
    <property type="entry name" value="ABC_transporter-like_CS"/>
</dbReference>
<evidence type="ECO:0000256" key="1">
    <source>
        <dbReference type="ARBA" id="ARBA00022448"/>
    </source>
</evidence>
<keyword evidence="2" id="KW-0547">Nucleotide-binding</keyword>
<dbReference type="OrthoDB" id="9804819at2"/>
<protein>
    <submittedName>
        <fullName evidence="5">Multidrug ABC transporter ATP-binding protein</fullName>
    </submittedName>
</protein>
<keyword evidence="3 5" id="KW-0067">ATP-binding</keyword>
<dbReference type="EMBL" id="CP013659">
    <property type="protein sequence ID" value="ALS74080.1"/>
    <property type="molecule type" value="Genomic_DNA"/>
</dbReference>
<gene>
    <name evidence="5" type="ORF">AUC31_01895</name>
</gene>
<evidence type="ECO:0000259" key="4">
    <source>
        <dbReference type="PROSITE" id="PS50893"/>
    </source>
</evidence>
<evidence type="ECO:0000313" key="6">
    <source>
        <dbReference type="Proteomes" id="UP000067683"/>
    </source>
</evidence>
<feature type="domain" description="ABC transporter" evidence="4">
    <location>
        <begin position="5"/>
        <end position="224"/>
    </location>
</feature>
<evidence type="ECO:0000256" key="3">
    <source>
        <dbReference type="ARBA" id="ARBA00022840"/>
    </source>
</evidence>
<proteinExistence type="predicted"/>
<dbReference type="RefSeq" id="WP_058380788.1">
    <property type="nucleotide sequence ID" value="NZ_CP013659.2"/>
</dbReference>
<keyword evidence="1" id="KW-0813">Transport</keyword>
<dbReference type="Pfam" id="PF00005">
    <property type="entry name" value="ABC_tran"/>
    <property type="match status" value="1"/>
</dbReference>
<sequence length="224" mass="25150">METIIEVHNVSKIFSGKPVLKNVDLKVEKGKTIGIVGSNGSGKSVLFKLICGFIKPAEGTIKIRKETLGKKIDFPENVGVLINTPGYIEIFSGFKNLQFLAAINNKISDKQIKDTMALVGLNPDNKTKVKDYSLGMQQKLAIAQAIMENQDILILDEPFNALDYKTYNDIKAIIKSLQADERTILLTSHHFEDIEELCDEVYHIANGELQPLTEDLKYIYYSRQ</sequence>
<dbReference type="SMART" id="SM00382">
    <property type="entry name" value="AAA"/>
    <property type="match status" value="1"/>
</dbReference>
<dbReference type="PANTHER" id="PTHR42939:SF1">
    <property type="entry name" value="ABC TRANSPORTER ATP-BINDING PROTEIN ALBC-RELATED"/>
    <property type="match status" value="1"/>
</dbReference>
<reference evidence="5" key="1">
    <citation type="submission" date="2016-01" db="EMBL/GenBank/DDBJ databases">
        <title>Complete genome of Planococcus rifietoensis type strain M8.</title>
        <authorList>
            <person name="See-Too W.S."/>
        </authorList>
    </citation>
    <scope>NUCLEOTIDE SEQUENCE [LARGE SCALE GENOMIC DNA]</scope>
    <source>
        <strain evidence="5">M8</strain>
    </source>
</reference>
<dbReference type="CDD" id="cd03230">
    <property type="entry name" value="ABC_DR_subfamily_A"/>
    <property type="match status" value="1"/>
</dbReference>
<dbReference type="GO" id="GO:0005524">
    <property type="term" value="F:ATP binding"/>
    <property type="evidence" value="ECO:0007669"/>
    <property type="project" value="UniProtKB-KW"/>
</dbReference>
<dbReference type="AlphaFoldDB" id="A0A0U2XDK6"/>
<dbReference type="InterPro" id="IPR027417">
    <property type="entry name" value="P-loop_NTPase"/>
</dbReference>
<organism evidence="5 6">
    <name type="scientific">Planococcus rifietoensis</name>
    <dbReference type="NCBI Taxonomy" id="200991"/>
    <lineage>
        <taxon>Bacteria</taxon>
        <taxon>Bacillati</taxon>
        <taxon>Bacillota</taxon>
        <taxon>Bacilli</taxon>
        <taxon>Bacillales</taxon>
        <taxon>Caryophanaceae</taxon>
        <taxon>Planococcus</taxon>
    </lineage>
</organism>
<dbReference type="KEGG" id="prt:AUC31_01895"/>
<dbReference type="PROSITE" id="PS00211">
    <property type="entry name" value="ABC_TRANSPORTER_1"/>
    <property type="match status" value="1"/>
</dbReference>
<evidence type="ECO:0000313" key="5">
    <source>
        <dbReference type="EMBL" id="ALS74080.1"/>
    </source>
</evidence>
<dbReference type="STRING" id="200991.AUC31_01895"/>
<dbReference type="InterPro" id="IPR051782">
    <property type="entry name" value="ABC_Transporter_VariousFunc"/>
</dbReference>